<proteinExistence type="predicted"/>
<reference evidence="1" key="1">
    <citation type="submission" date="2019-09" db="EMBL/GenBank/DDBJ databases">
        <title>Draft genome information of white flower Hibiscus syriacus.</title>
        <authorList>
            <person name="Kim Y.-M."/>
        </authorList>
    </citation>
    <scope>NUCLEOTIDE SEQUENCE [LARGE SCALE GENOMIC DNA]</scope>
    <source>
        <strain evidence="1">YM2019G1</strain>
    </source>
</reference>
<protein>
    <submittedName>
        <fullName evidence="1">Uncharacterized protein</fullName>
    </submittedName>
</protein>
<accession>A0A6A2WTG5</accession>
<evidence type="ECO:0000313" key="1">
    <source>
        <dbReference type="EMBL" id="KAE8658090.1"/>
    </source>
</evidence>
<name>A0A6A2WTG5_HIBSY</name>
<evidence type="ECO:0000313" key="2">
    <source>
        <dbReference type="Proteomes" id="UP000436088"/>
    </source>
</evidence>
<gene>
    <name evidence="1" type="ORF">F3Y22_tig00116975pilonHSYRG00198</name>
</gene>
<dbReference type="EMBL" id="VEPZ02001748">
    <property type="protein sequence ID" value="KAE8658090.1"/>
    <property type="molecule type" value="Genomic_DNA"/>
</dbReference>
<dbReference type="AlphaFoldDB" id="A0A6A2WTG5"/>
<dbReference type="Proteomes" id="UP000436088">
    <property type="component" value="Unassembled WGS sequence"/>
</dbReference>
<keyword evidence="2" id="KW-1185">Reference proteome</keyword>
<comment type="caution">
    <text evidence="1">The sequence shown here is derived from an EMBL/GenBank/DDBJ whole genome shotgun (WGS) entry which is preliminary data.</text>
</comment>
<organism evidence="1 2">
    <name type="scientific">Hibiscus syriacus</name>
    <name type="common">Rose of Sharon</name>
    <dbReference type="NCBI Taxonomy" id="106335"/>
    <lineage>
        <taxon>Eukaryota</taxon>
        <taxon>Viridiplantae</taxon>
        <taxon>Streptophyta</taxon>
        <taxon>Embryophyta</taxon>
        <taxon>Tracheophyta</taxon>
        <taxon>Spermatophyta</taxon>
        <taxon>Magnoliopsida</taxon>
        <taxon>eudicotyledons</taxon>
        <taxon>Gunneridae</taxon>
        <taxon>Pentapetalae</taxon>
        <taxon>rosids</taxon>
        <taxon>malvids</taxon>
        <taxon>Malvales</taxon>
        <taxon>Malvaceae</taxon>
        <taxon>Malvoideae</taxon>
        <taxon>Hibiscus</taxon>
    </lineage>
</organism>
<sequence length="105" mass="11720">MVEGIVLTSPALPVKPIHPPNCANKSGIPVSRDPAALLTKYSDPLVYPVRQSHRSTCLPGFIQRSSLQVERHKALRWLLARPSVRAGERGDRAIHRMEKRLDGSY</sequence>